<comment type="caution">
    <text evidence="1">The sequence shown here is derived from an EMBL/GenBank/DDBJ whole genome shotgun (WGS) entry which is preliminary data.</text>
</comment>
<sequence length="97" mass="10513">MTYSSSAASDNSCSEPEKKLVQNLLAQGHKGPSVIQILKDEYGIIMPARTLSQKRQAWNLSKPCANSSLPTEGSLTSSLDQHCEALHEEAPNQIACK</sequence>
<dbReference type="VEuPathDB" id="FungiDB:PSTT_01054"/>
<dbReference type="AlphaFoldDB" id="A0A2S4W4T5"/>
<evidence type="ECO:0000313" key="2">
    <source>
        <dbReference type="Proteomes" id="UP000239156"/>
    </source>
</evidence>
<evidence type="ECO:0000313" key="1">
    <source>
        <dbReference type="EMBL" id="POW16791.1"/>
    </source>
</evidence>
<dbReference type="Proteomes" id="UP000239156">
    <property type="component" value="Unassembled WGS sequence"/>
</dbReference>
<keyword evidence="2" id="KW-1185">Reference proteome</keyword>
<accession>A0A2S4W4T5</accession>
<dbReference type="PANTHER" id="PTHR46177:SF1">
    <property type="entry name" value="INTEGRASE CATALYTIC DOMAIN-CONTAINING PROTEIN"/>
    <property type="match status" value="1"/>
</dbReference>
<proteinExistence type="predicted"/>
<dbReference type="EMBL" id="PKSL01000005">
    <property type="protein sequence ID" value="POW16791.1"/>
    <property type="molecule type" value="Genomic_DNA"/>
</dbReference>
<gene>
    <name evidence="1" type="ORF">PSTT_01054</name>
</gene>
<organism evidence="1 2">
    <name type="scientific">Puccinia striiformis</name>
    <dbReference type="NCBI Taxonomy" id="27350"/>
    <lineage>
        <taxon>Eukaryota</taxon>
        <taxon>Fungi</taxon>
        <taxon>Dikarya</taxon>
        <taxon>Basidiomycota</taxon>
        <taxon>Pucciniomycotina</taxon>
        <taxon>Pucciniomycetes</taxon>
        <taxon>Pucciniales</taxon>
        <taxon>Pucciniaceae</taxon>
        <taxon>Puccinia</taxon>
    </lineage>
</organism>
<protein>
    <recommendedName>
        <fullName evidence="3">Clr5 domain-containing protein</fullName>
    </recommendedName>
</protein>
<name>A0A2S4W4T5_9BASI</name>
<reference evidence="1" key="1">
    <citation type="submission" date="2017-12" db="EMBL/GenBank/DDBJ databases">
        <title>Gene loss provides genomic basis for host adaptation in cereal stripe rust fungi.</title>
        <authorList>
            <person name="Xia C."/>
        </authorList>
    </citation>
    <scope>NUCLEOTIDE SEQUENCE [LARGE SCALE GENOMIC DNA]</scope>
    <source>
        <strain evidence="1">93-210</strain>
    </source>
</reference>
<dbReference type="PANTHER" id="PTHR46177">
    <property type="entry name" value="INTEGRASE CATALYTIC DOMAIN-CONTAINING PROTEIN"/>
    <property type="match status" value="1"/>
</dbReference>
<evidence type="ECO:0008006" key="3">
    <source>
        <dbReference type="Google" id="ProtNLM"/>
    </source>
</evidence>